<name>A0ABW4QBW8_9MICC</name>
<dbReference type="InterPro" id="IPR014922">
    <property type="entry name" value="YdhG-like"/>
</dbReference>
<evidence type="ECO:0000313" key="2">
    <source>
        <dbReference type="EMBL" id="MFD1848131.1"/>
    </source>
</evidence>
<keyword evidence="3" id="KW-1185">Reference proteome</keyword>
<comment type="caution">
    <text evidence="2">The sequence shown here is derived from an EMBL/GenBank/DDBJ whole genome shotgun (WGS) entry which is preliminary data.</text>
</comment>
<dbReference type="Pfam" id="PF08818">
    <property type="entry name" value="DUF1801"/>
    <property type="match status" value="1"/>
</dbReference>
<gene>
    <name evidence="2" type="ORF">ACFSFX_16220</name>
</gene>
<dbReference type="EMBL" id="JBHUGA010000067">
    <property type="protein sequence ID" value="MFD1848131.1"/>
    <property type="molecule type" value="Genomic_DNA"/>
</dbReference>
<dbReference type="RefSeq" id="WP_343881615.1">
    <property type="nucleotide sequence ID" value="NZ_BAAAIJ010000059.1"/>
</dbReference>
<protein>
    <submittedName>
        <fullName evidence="2">DUF1801 domain-containing protein</fullName>
    </submittedName>
</protein>
<accession>A0ABW4QBW8</accession>
<dbReference type="Proteomes" id="UP001597307">
    <property type="component" value="Unassembled WGS sequence"/>
</dbReference>
<organism evidence="2 3">
    <name type="scientific">Arthrobacter flavus</name>
    <dbReference type="NCBI Taxonomy" id="95172"/>
    <lineage>
        <taxon>Bacteria</taxon>
        <taxon>Bacillati</taxon>
        <taxon>Actinomycetota</taxon>
        <taxon>Actinomycetes</taxon>
        <taxon>Micrococcales</taxon>
        <taxon>Micrococcaceae</taxon>
        <taxon>Arthrobacter</taxon>
    </lineage>
</organism>
<proteinExistence type="predicted"/>
<evidence type="ECO:0000259" key="1">
    <source>
        <dbReference type="Pfam" id="PF08818"/>
    </source>
</evidence>
<sequence length="140" mass="15430">MTESASHPTGADPLEFVAAVSHPVRRKDAEILVELMTDVTGQPPTMWGPTIIGFGSYHYRYDSGREGDAAAVGFSPRKANLVLYGLTEGSEYGFLLKQLGKHKRGSSCLYINKLADIDLKILEQLIRNGYEHTTSHHDVV</sequence>
<reference evidence="3" key="1">
    <citation type="journal article" date="2019" name="Int. J. Syst. Evol. Microbiol.">
        <title>The Global Catalogue of Microorganisms (GCM) 10K type strain sequencing project: providing services to taxonomists for standard genome sequencing and annotation.</title>
        <authorList>
            <consortium name="The Broad Institute Genomics Platform"/>
            <consortium name="The Broad Institute Genome Sequencing Center for Infectious Disease"/>
            <person name="Wu L."/>
            <person name="Ma J."/>
        </authorList>
    </citation>
    <scope>NUCLEOTIDE SEQUENCE [LARGE SCALE GENOMIC DNA]</scope>
    <source>
        <strain evidence="3">JCM 11496</strain>
    </source>
</reference>
<feature type="domain" description="YdhG-like" evidence="1">
    <location>
        <begin position="25"/>
        <end position="127"/>
    </location>
</feature>
<evidence type="ECO:0000313" key="3">
    <source>
        <dbReference type="Proteomes" id="UP001597307"/>
    </source>
</evidence>